<sequence length="234" mass="26479">MSSSKTILVTWDIDGTLIYGADEAVELHRLAFKQGCEEIFGKPCDIPAKFLQISTNGFMDQQILKLMIKKLGFDPTVDNMTRTIQRMEEIFVQNCNVVPTIPPGVENALEALYKMPNVIIGIASGNWPAIAWHKLSLAKIDRYFKRDNIAELGYFDDRKDALNKARNDAEKLKGQKIDVFIHVGDTPHDQKAASEANFIPVIVETGQNKYDYPEGTIIFSNLENCKDEFMKLFD</sequence>
<dbReference type="EMBL" id="MLAK01001348">
    <property type="protein sequence ID" value="OHS94096.1"/>
    <property type="molecule type" value="Genomic_DNA"/>
</dbReference>
<organism evidence="1 2">
    <name type="scientific">Tritrichomonas foetus</name>
    <dbReference type="NCBI Taxonomy" id="1144522"/>
    <lineage>
        <taxon>Eukaryota</taxon>
        <taxon>Metamonada</taxon>
        <taxon>Parabasalia</taxon>
        <taxon>Tritrichomonadida</taxon>
        <taxon>Tritrichomonadidae</taxon>
        <taxon>Tritrichomonas</taxon>
    </lineage>
</organism>
<dbReference type="SFLD" id="SFLDS00003">
    <property type="entry name" value="Haloacid_Dehalogenase"/>
    <property type="match status" value="1"/>
</dbReference>
<dbReference type="InterPro" id="IPR041492">
    <property type="entry name" value="HAD_2"/>
</dbReference>
<dbReference type="InterPro" id="IPR023198">
    <property type="entry name" value="PGP-like_dom2"/>
</dbReference>
<dbReference type="AlphaFoldDB" id="A0A1J4J3R8"/>
<dbReference type="SFLD" id="SFLDG01129">
    <property type="entry name" value="C1.5:_HAD__Beta-PGM__Phosphata"/>
    <property type="match status" value="1"/>
</dbReference>
<dbReference type="Pfam" id="PF13419">
    <property type="entry name" value="HAD_2"/>
    <property type="match status" value="1"/>
</dbReference>
<comment type="caution">
    <text evidence="1">The sequence shown here is derived from an EMBL/GenBank/DDBJ whole genome shotgun (WGS) entry which is preliminary data.</text>
</comment>
<accession>A0A1J4J3R8</accession>
<dbReference type="InterPro" id="IPR036412">
    <property type="entry name" value="HAD-like_sf"/>
</dbReference>
<evidence type="ECO:0000313" key="2">
    <source>
        <dbReference type="Proteomes" id="UP000179807"/>
    </source>
</evidence>
<dbReference type="Proteomes" id="UP000179807">
    <property type="component" value="Unassembled WGS sequence"/>
</dbReference>
<dbReference type="GeneID" id="94830700"/>
<evidence type="ECO:0000313" key="1">
    <source>
        <dbReference type="EMBL" id="OHS94096.1"/>
    </source>
</evidence>
<dbReference type="OrthoDB" id="10516039at2759"/>
<gene>
    <name evidence="1" type="ORF">TRFO_11359</name>
</gene>
<protein>
    <submittedName>
        <fullName evidence="1">Haloacid dehalogenase-like hydrolase family protein</fullName>
    </submittedName>
</protein>
<reference evidence="1" key="1">
    <citation type="submission" date="2016-10" db="EMBL/GenBank/DDBJ databases">
        <authorList>
            <person name="Benchimol M."/>
            <person name="Almeida L.G."/>
            <person name="Vasconcelos A.T."/>
            <person name="Perreira-Neves A."/>
            <person name="Rosa I.A."/>
            <person name="Tasca T."/>
            <person name="Bogo M.R."/>
            <person name="de Souza W."/>
        </authorList>
    </citation>
    <scope>NUCLEOTIDE SEQUENCE [LARGE SCALE GENOMIC DNA]</scope>
    <source>
        <strain evidence="1">K</strain>
    </source>
</reference>
<dbReference type="Gene3D" id="1.10.150.240">
    <property type="entry name" value="Putative phosphatase, domain 2"/>
    <property type="match status" value="1"/>
</dbReference>
<dbReference type="SUPFAM" id="SSF56784">
    <property type="entry name" value="HAD-like"/>
    <property type="match status" value="1"/>
</dbReference>
<dbReference type="GO" id="GO:0016787">
    <property type="term" value="F:hydrolase activity"/>
    <property type="evidence" value="ECO:0007669"/>
    <property type="project" value="UniProtKB-KW"/>
</dbReference>
<name>A0A1J4J3R8_9EUKA</name>
<dbReference type="RefSeq" id="XP_068347233.1">
    <property type="nucleotide sequence ID" value="XM_068495996.1"/>
</dbReference>
<dbReference type="Gene3D" id="3.40.50.1000">
    <property type="entry name" value="HAD superfamily/HAD-like"/>
    <property type="match status" value="1"/>
</dbReference>
<keyword evidence="2" id="KW-1185">Reference proteome</keyword>
<dbReference type="VEuPathDB" id="TrichDB:TRFO_11359"/>
<dbReference type="InterPro" id="IPR023214">
    <property type="entry name" value="HAD_sf"/>
</dbReference>
<proteinExistence type="predicted"/>